<reference evidence="2" key="1">
    <citation type="journal article" date="2018" name="Genome Announc.">
        <title>Draft Genome Sequence of the Nitrogen-Fixing and Hormogonia-Inducing Cyanobacterium Nostoc cycadae Strain WK-1, Isolated from the Coralloid Roots of Cycas revoluta.</title>
        <authorList>
            <person name="Kanesaki Y."/>
            <person name="Hirose M."/>
            <person name="Hirose Y."/>
            <person name="Fujisawa T."/>
            <person name="Nakamura Y."/>
            <person name="Watanabe S."/>
            <person name="Matsunaga S."/>
            <person name="Uchida H."/>
            <person name="Murakami A."/>
        </authorList>
    </citation>
    <scope>NUCLEOTIDE SEQUENCE [LARGE SCALE GENOMIC DNA]</scope>
    <source>
        <strain evidence="2">WK-1</strain>
    </source>
</reference>
<dbReference type="InterPro" id="IPR017850">
    <property type="entry name" value="Alkaline_phosphatase_core_sf"/>
</dbReference>
<evidence type="ECO:0000313" key="2">
    <source>
        <dbReference type="Proteomes" id="UP000236527"/>
    </source>
</evidence>
<dbReference type="SUPFAM" id="SSF53649">
    <property type="entry name" value="Alkaline phosphatase-like"/>
    <property type="match status" value="1"/>
</dbReference>
<dbReference type="RefSeq" id="WP_103123616.1">
    <property type="nucleotide sequence ID" value="NZ_DF978422.1"/>
</dbReference>
<dbReference type="Proteomes" id="UP000236527">
    <property type="component" value="Unassembled WGS sequence"/>
</dbReference>
<dbReference type="Gene3D" id="3.40.720.10">
    <property type="entry name" value="Alkaline Phosphatase, subunit A"/>
    <property type="match status" value="2"/>
</dbReference>
<dbReference type="AlphaFoldDB" id="A0A2H6LC61"/>
<keyword evidence="2" id="KW-1185">Reference proteome</keyword>
<dbReference type="EMBL" id="BDGE01000008">
    <property type="protein sequence ID" value="GBE90778.1"/>
    <property type="molecule type" value="Genomic_DNA"/>
</dbReference>
<protein>
    <submittedName>
        <fullName evidence="1">Type I phosphodiesterase/nucleotide pyrophosphatase</fullName>
    </submittedName>
</protein>
<proteinExistence type="predicted"/>
<evidence type="ECO:0000313" key="1">
    <source>
        <dbReference type="EMBL" id="GBE90778.1"/>
    </source>
</evidence>
<dbReference type="InterPro" id="IPR002591">
    <property type="entry name" value="Phosphodiest/P_Trfase"/>
</dbReference>
<organism evidence="1 2">
    <name type="scientific">Nostoc cycadae WK-1</name>
    <dbReference type="NCBI Taxonomy" id="1861711"/>
    <lineage>
        <taxon>Bacteria</taxon>
        <taxon>Bacillati</taxon>
        <taxon>Cyanobacteriota</taxon>
        <taxon>Cyanophyceae</taxon>
        <taxon>Nostocales</taxon>
        <taxon>Nostocaceae</taxon>
        <taxon>Nostoc</taxon>
    </lineage>
</organism>
<name>A0A2H6LC61_9NOSO</name>
<dbReference type="Pfam" id="PF01663">
    <property type="entry name" value="Phosphodiest"/>
    <property type="match status" value="1"/>
</dbReference>
<gene>
    <name evidence="1" type="ORF">NCWK1_0497</name>
</gene>
<sequence>MKNQVIVIGLDAGDPWLLEKWMNEGHLQTFSQLREQGIYGRLNNTVEYCGHQEELTSTEALWPAFITGRRADKTGYWDIVKYYPHRYEISCELCDSGYDYETQPPFYALGDKYKVAVFDQPYANLSDRVNGVQILGWGGTYPYTPNASQPSTILPEIIQKHGKNPIIYNDNGIWWDKSYIEWEKQALKQSIAGRSAICRDLLRRDSWDLLLTNFNETHTGGHDLYAFSDPEHPLYEHLTKGNNDVDPLLETYKDIDRAIGEILTEAADNAYVLCFSPHGMGLNFSDLLSQTFLPELLYRYSFPGKVAIAPGQVGTTPPPVITKPIRNSWPGNIWTSLYEPNPIAKFFKTWTHKKFLQSSQHGLRSPYSAEAEATAMGWMPVMWFQPLWPQMKAFALPGFADGHIRINLKGRERDGIVTAEEYATVCDEISQMLYRLKDARTGKALVKKVIRTRRSATNNDPTLPDSDLVVLWHEQITDVVDSPDFGRIGPIPYFRAGSHWERGFLVAKGPGIAPNSELTTGEVVDLPPTILGLMGAPIPAHFDGKPLITASVSQIS</sequence>
<comment type="caution">
    <text evidence="1">The sequence shown here is derived from an EMBL/GenBank/DDBJ whole genome shotgun (WGS) entry which is preliminary data.</text>
</comment>
<accession>A0A2H6LC61</accession>